<dbReference type="GO" id="GO:0080120">
    <property type="term" value="P:CAAX-box protein maturation"/>
    <property type="evidence" value="ECO:0007669"/>
    <property type="project" value="UniProtKB-ARBA"/>
</dbReference>
<dbReference type="EMBL" id="CCXS01000001">
    <property type="protein sequence ID" value="CEG22308.1"/>
    <property type="molecule type" value="Genomic_DNA"/>
</dbReference>
<dbReference type="Pfam" id="PF02517">
    <property type="entry name" value="Rce1-like"/>
    <property type="match status" value="1"/>
</dbReference>
<keyword evidence="1" id="KW-1133">Transmembrane helix</keyword>
<gene>
    <name evidence="3" type="ORF">BN1080_01234</name>
</gene>
<sequence>MFTFLKNHKLILFIPVALFLYDLAFQDTAIFWYMYTFSILVLMSIAMLYTKILDEMPTWKSLIYGIVFGSLIYGLIAGGFQLMHWSPLPVERSVQSFLNTYAPTSIWHYLLLMFLIVPGEEIFWRGFVQQELKKYVSGKWTIFLSSALFALAIGISGFWLGALAGFAAGLVLGGLYEWKRSMPLLIITHLVMIVLLFLIAPLAA</sequence>
<keyword evidence="3" id="KW-0645">Protease</keyword>
<protein>
    <submittedName>
        <fullName evidence="3">CAAX amino terminal protease self-immunity</fullName>
    </submittedName>
</protein>
<feature type="transmembrane region" description="Helical" evidence="1">
    <location>
        <begin position="62"/>
        <end position="86"/>
    </location>
</feature>
<feature type="transmembrane region" description="Helical" evidence="1">
    <location>
        <begin position="140"/>
        <end position="172"/>
    </location>
</feature>
<dbReference type="STRING" id="1499687.BN1080_01234"/>
<feature type="transmembrane region" description="Helical" evidence="1">
    <location>
        <begin position="106"/>
        <end position="128"/>
    </location>
</feature>
<reference evidence="3 4" key="1">
    <citation type="submission" date="2014-09" db="EMBL/GenBank/DDBJ databases">
        <authorList>
            <person name="Urmite Genomes Urmite Genomes"/>
        </authorList>
    </citation>
    <scope>NUCLEOTIDE SEQUENCE [LARGE SCALE GENOMIC DNA]</scope>
    <source>
        <strain evidence="3 4">ES2</strain>
    </source>
</reference>
<dbReference type="Proteomes" id="UP000043699">
    <property type="component" value="Unassembled WGS sequence"/>
</dbReference>
<name>A0A098EJ56_9BACL</name>
<dbReference type="AlphaFoldDB" id="A0A098EJ56"/>
<evidence type="ECO:0000256" key="1">
    <source>
        <dbReference type="SAM" id="Phobius"/>
    </source>
</evidence>
<dbReference type="InterPro" id="IPR003675">
    <property type="entry name" value="Rce1/LyrA-like_dom"/>
</dbReference>
<dbReference type="GO" id="GO:0004175">
    <property type="term" value="F:endopeptidase activity"/>
    <property type="evidence" value="ECO:0007669"/>
    <property type="project" value="UniProtKB-ARBA"/>
</dbReference>
<feature type="domain" description="CAAX prenyl protease 2/Lysostaphin resistance protein A-like" evidence="2">
    <location>
        <begin position="104"/>
        <end position="192"/>
    </location>
</feature>
<feature type="transmembrane region" description="Helical" evidence="1">
    <location>
        <begin position="30"/>
        <end position="50"/>
    </location>
</feature>
<accession>A0A098EJ56</accession>
<feature type="transmembrane region" description="Helical" evidence="1">
    <location>
        <begin position="184"/>
        <end position="203"/>
    </location>
</feature>
<keyword evidence="4" id="KW-1185">Reference proteome</keyword>
<dbReference type="OrthoDB" id="1903300at2"/>
<proteinExistence type="predicted"/>
<organism evidence="3 4">
    <name type="scientific">Planococcus massiliensis</name>
    <dbReference type="NCBI Taxonomy" id="1499687"/>
    <lineage>
        <taxon>Bacteria</taxon>
        <taxon>Bacillati</taxon>
        <taxon>Bacillota</taxon>
        <taxon>Bacilli</taxon>
        <taxon>Bacillales</taxon>
        <taxon>Caryophanaceae</taxon>
        <taxon>Planococcus</taxon>
    </lineage>
</organism>
<evidence type="ECO:0000313" key="3">
    <source>
        <dbReference type="EMBL" id="CEG22308.1"/>
    </source>
</evidence>
<evidence type="ECO:0000313" key="4">
    <source>
        <dbReference type="Proteomes" id="UP000043699"/>
    </source>
</evidence>
<keyword evidence="3" id="KW-0378">Hydrolase</keyword>
<evidence type="ECO:0000259" key="2">
    <source>
        <dbReference type="Pfam" id="PF02517"/>
    </source>
</evidence>
<keyword evidence="1" id="KW-0472">Membrane</keyword>
<dbReference type="GO" id="GO:0006508">
    <property type="term" value="P:proteolysis"/>
    <property type="evidence" value="ECO:0007669"/>
    <property type="project" value="UniProtKB-KW"/>
</dbReference>
<keyword evidence="1" id="KW-0812">Transmembrane</keyword>
<dbReference type="RefSeq" id="WP_052651012.1">
    <property type="nucleotide sequence ID" value="NZ_CCXS01000001.1"/>
</dbReference>